<feature type="transmembrane region" description="Helical" evidence="1">
    <location>
        <begin position="176"/>
        <end position="197"/>
    </location>
</feature>
<feature type="transmembrane region" description="Helical" evidence="1">
    <location>
        <begin position="74"/>
        <end position="97"/>
    </location>
</feature>
<dbReference type="GO" id="GO:0015209">
    <property type="term" value="F:cytosine transmembrane transporter activity"/>
    <property type="evidence" value="ECO:0007669"/>
    <property type="project" value="InterPro"/>
</dbReference>
<dbReference type="GO" id="GO:0005886">
    <property type="term" value="C:plasma membrane"/>
    <property type="evidence" value="ECO:0007669"/>
    <property type="project" value="TreeGrafter"/>
</dbReference>
<keyword evidence="1" id="KW-0472">Membrane</keyword>
<dbReference type="PANTHER" id="PTHR30569">
    <property type="entry name" value="CYTOSINE TRANSPORTER CODB"/>
    <property type="match status" value="1"/>
</dbReference>
<dbReference type="OrthoDB" id="9810730at2"/>
<evidence type="ECO:0000313" key="2">
    <source>
        <dbReference type="EMBL" id="KMS76440.1"/>
    </source>
</evidence>
<feature type="transmembrane region" description="Helical" evidence="1">
    <location>
        <begin position="425"/>
        <end position="446"/>
    </location>
</feature>
<feature type="transmembrane region" description="Helical" evidence="1">
    <location>
        <begin position="384"/>
        <end position="404"/>
    </location>
</feature>
<feature type="transmembrane region" description="Helical" evidence="1">
    <location>
        <begin position="217"/>
        <end position="237"/>
    </location>
</feature>
<dbReference type="InterPro" id="IPR030191">
    <property type="entry name" value="CodB"/>
</dbReference>
<accession>A0A0J8CER0</accession>
<sequence>MSTTESRSATADPTPSADQAVKETLEDYTLRFAPRSYRRWTPMVVATTALGGIAYMADFSIGAGIGLAHGTGNALLAIAVAAVVIFVTGFPLAYYGARYNIDLDLITRGSGFGYFGSVLTSVIFASFTFIFFALEGSIMAQGLKLGLGLPLWLGYLVSTLMVIPLVIYGMKALSKLQVWTTPIWLLLMVGPLVYLVATDPGTVDRFLAYAGTDGEGGVNTAAVLLGAGVCLSLIAQIGEQIDYLRFMPPKTEANKRAWWTAVVMAGPGWVVLGALKQAIGVFLAVYILAEVGPTAAPEPIQQFKHAFDAMMPSWIVVPLAVALVVISQIKINVTNAYSGSLAWTNSFTRVTGRYPGRMVFVLVNLAFALALMEADMFSFLNSILGFYSNCAIAWVVTVATDIGVNKYLLKLSPLQPEFRRGMLYAVNPVGVVAFVAASGLSIAMYFHALGDTLQPYSPVAAALIAFVLTPLMAVVTKGKYYLRRTDDGIDEPLLDADGNPSAVTYDCHVCRQQFERPDVAACQTHEAVVCSLCLSTDKVGDHVLPAAPAGA</sequence>
<dbReference type="PANTHER" id="PTHR30569:SF0">
    <property type="entry name" value="CYTOSINE PERMEASE"/>
    <property type="match status" value="1"/>
</dbReference>
<feature type="transmembrane region" description="Helical" evidence="1">
    <location>
        <begin position="44"/>
        <end position="68"/>
    </location>
</feature>
<name>A0A0J8CER0_STRVR</name>
<protein>
    <submittedName>
        <fullName evidence="2">Allantoin permease</fullName>
    </submittedName>
</protein>
<dbReference type="PATRIC" id="fig|1938.3.peg.4770"/>
<comment type="caution">
    <text evidence="2">The sequence shown here is derived from an EMBL/GenBank/DDBJ whole genome shotgun (WGS) entry which is preliminary data.</text>
</comment>
<dbReference type="RefSeq" id="WP_048579697.1">
    <property type="nucleotide sequence ID" value="NZ_LFNT01000003.1"/>
</dbReference>
<gene>
    <name evidence="2" type="ORF">ACM01_04350</name>
</gene>
<dbReference type="Proteomes" id="UP000037432">
    <property type="component" value="Unassembled WGS sequence"/>
</dbReference>
<proteinExistence type="predicted"/>
<feature type="transmembrane region" description="Helical" evidence="1">
    <location>
        <begin position="152"/>
        <end position="169"/>
    </location>
</feature>
<feature type="transmembrane region" description="Helical" evidence="1">
    <location>
        <begin position="354"/>
        <end position="372"/>
    </location>
</feature>
<keyword evidence="1" id="KW-0812">Transmembrane</keyword>
<evidence type="ECO:0000256" key="1">
    <source>
        <dbReference type="SAM" id="Phobius"/>
    </source>
</evidence>
<reference evidence="2 3" key="1">
    <citation type="submission" date="2015-06" db="EMBL/GenBank/DDBJ databases">
        <authorList>
            <person name="Ju K.-S."/>
            <person name="Doroghazi J.R."/>
            <person name="Metcalf W.W."/>
        </authorList>
    </citation>
    <scope>NUCLEOTIDE SEQUENCE [LARGE SCALE GENOMIC DNA]</scope>
    <source>
        <strain evidence="2 3">NRRL 3414</strain>
    </source>
</reference>
<feature type="transmembrane region" description="Helical" evidence="1">
    <location>
        <begin position="309"/>
        <end position="333"/>
    </location>
</feature>
<feature type="transmembrane region" description="Helical" evidence="1">
    <location>
        <begin position="458"/>
        <end position="475"/>
    </location>
</feature>
<dbReference type="AlphaFoldDB" id="A0A0J8CER0"/>
<dbReference type="EMBL" id="LFNT01000003">
    <property type="protein sequence ID" value="KMS76440.1"/>
    <property type="molecule type" value="Genomic_DNA"/>
</dbReference>
<dbReference type="Gene3D" id="1.10.4160.10">
    <property type="entry name" value="Hydantoin permease"/>
    <property type="match status" value="1"/>
</dbReference>
<feature type="transmembrane region" description="Helical" evidence="1">
    <location>
        <begin position="258"/>
        <end position="289"/>
    </location>
</feature>
<evidence type="ECO:0000313" key="3">
    <source>
        <dbReference type="Proteomes" id="UP000037432"/>
    </source>
</evidence>
<keyword evidence="1" id="KW-1133">Transmembrane helix</keyword>
<organism evidence="2 3">
    <name type="scientific">Streptomyces viridochromogenes</name>
    <dbReference type="NCBI Taxonomy" id="1938"/>
    <lineage>
        <taxon>Bacteria</taxon>
        <taxon>Bacillati</taxon>
        <taxon>Actinomycetota</taxon>
        <taxon>Actinomycetes</taxon>
        <taxon>Kitasatosporales</taxon>
        <taxon>Streptomycetaceae</taxon>
        <taxon>Streptomyces</taxon>
    </lineage>
</organism>
<feature type="transmembrane region" description="Helical" evidence="1">
    <location>
        <begin position="109"/>
        <end position="132"/>
    </location>
</feature>